<organism evidence="2 4">
    <name type="scientific">Quercus suber</name>
    <name type="common">Cork oak</name>
    <dbReference type="NCBI Taxonomy" id="58331"/>
    <lineage>
        <taxon>Eukaryota</taxon>
        <taxon>Viridiplantae</taxon>
        <taxon>Streptophyta</taxon>
        <taxon>Embryophyta</taxon>
        <taxon>Tracheophyta</taxon>
        <taxon>Spermatophyta</taxon>
        <taxon>Magnoliopsida</taxon>
        <taxon>eudicotyledons</taxon>
        <taxon>Gunneridae</taxon>
        <taxon>Pentapetalae</taxon>
        <taxon>rosids</taxon>
        <taxon>fabids</taxon>
        <taxon>Fagales</taxon>
        <taxon>Fagaceae</taxon>
        <taxon>Quercus</taxon>
    </lineage>
</organism>
<gene>
    <name evidence="3" type="ORF">CFP56_007180</name>
    <name evidence="2" type="ORF">CFP56_035740</name>
</gene>
<accession>A0AAW0J962</accession>
<evidence type="ECO:0000313" key="4">
    <source>
        <dbReference type="Proteomes" id="UP000237347"/>
    </source>
</evidence>
<proteinExistence type="predicted"/>
<reference evidence="2" key="3">
    <citation type="submission" date="2023-07" db="EMBL/GenBank/DDBJ databases">
        <title>An improved reference 1 genome and first organelle genomes of Quercus suber.</title>
        <authorList>
            <consortium name="Genosuber Consortium"/>
            <person name="Usie A."/>
            <person name="Serra O."/>
            <person name="Barros P."/>
        </authorList>
    </citation>
    <scope>NUCLEOTIDE SEQUENCE</scope>
    <source>
        <strain evidence="2">HL8</strain>
        <tissue evidence="2">Leaves</tissue>
    </source>
</reference>
<dbReference type="EMBL" id="PKMF04000642">
    <property type="protein sequence ID" value="KAK7823148.1"/>
    <property type="molecule type" value="Genomic_DNA"/>
</dbReference>
<comment type="caution">
    <text evidence="2">The sequence shown here is derived from an EMBL/GenBank/DDBJ whole genome shotgun (WGS) entry which is preliminary data.</text>
</comment>
<sequence>MKHSFSLSLSLSLSLVQSDYKYNGFVSGGRNIKGDGASTPLYQGPLA</sequence>
<name>A0AAW0J962_QUESU</name>
<reference evidence="2 4" key="2">
    <citation type="journal article" date="2018" name="Sci. Data">
        <title>The draft genome sequence of cork oak.</title>
        <authorList>
            <person name="Ramos A.M."/>
            <person name="Usie A."/>
            <person name="Barbosa P."/>
            <person name="Barros P.M."/>
            <person name="Capote T."/>
            <person name="Chaves I."/>
            <person name="Simoes F."/>
            <person name="Abreu I."/>
            <person name="Carrasquinho I."/>
            <person name="Faro C."/>
            <person name="Guimaraes J.B."/>
            <person name="Mendonca D."/>
            <person name="Nobrega F."/>
            <person name="Rodrigues L."/>
            <person name="Saibo N.J.M."/>
            <person name="Varela M.C."/>
            <person name="Egas C."/>
            <person name="Matos J."/>
            <person name="Miguel C.M."/>
            <person name="Oliveira M.M."/>
            <person name="Ricardo C.P."/>
            <person name="Goncalves S."/>
        </authorList>
    </citation>
    <scope>NUCLEOTIDE SEQUENCE [LARGE SCALE GENOMIC DNA]</scope>
    <source>
        <strain evidence="4">cv. HL8</strain>
        <strain evidence="2">HL8</strain>
    </source>
</reference>
<feature type="chain" id="PRO_5044716853" evidence="1">
    <location>
        <begin position="19"/>
        <end position="47"/>
    </location>
</feature>
<reference evidence="2" key="1">
    <citation type="submission" date="2017-12" db="EMBL/GenBank/DDBJ databases">
        <authorList>
            <person name="Barbosa P."/>
            <person name="Usie A."/>
            <person name="Ramos A.M."/>
        </authorList>
    </citation>
    <scope>NUCLEOTIDE SEQUENCE</scope>
    <source>
        <strain evidence="2">HL8</strain>
        <tissue evidence="2">Leaves</tissue>
    </source>
</reference>
<dbReference type="AlphaFoldDB" id="A0AAW0J962"/>
<evidence type="ECO:0000313" key="2">
    <source>
        <dbReference type="EMBL" id="KAK7823148.1"/>
    </source>
</evidence>
<keyword evidence="4" id="KW-1185">Reference proteome</keyword>
<evidence type="ECO:0000256" key="1">
    <source>
        <dbReference type="SAM" id="SignalP"/>
    </source>
</evidence>
<evidence type="ECO:0000313" key="3">
    <source>
        <dbReference type="EMBL" id="KAK7847002.1"/>
    </source>
</evidence>
<keyword evidence="1" id="KW-0732">Signal</keyword>
<dbReference type="EMBL" id="PKMF04000147">
    <property type="protein sequence ID" value="KAK7847002.1"/>
    <property type="molecule type" value="Genomic_DNA"/>
</dbReference>
<protein>
    <submittedName>
        <fullName evidence="2">Uncharacterized protein</fullName>
    </submittedName>
</protein>
<dbReference type="Proteomes" id="UP000237347">
    <property type="component" value="Unassembled WGS sequence"/>
</dbReference>
<feature type="signal peptide" evidence="1">
    <location>
        <begin position="1"/>
        <end position="18"/>
    </location>
</feature>